<dbReference type="PANTHER" id="PTHR41791:SF1">
    <property type="entry name" value="SSL7039 PROTEIN"/>
    <property type="match status" value="1"/>
</dbReference>
<name>A0ABW5EV13_9BURK</name>
<dbReference type="Proteomes" id="UP001597287">
    <property type="component" value="Unassembled WGS sequence"/>
</dbReference>
<evidence type="ECO:0000313" key="2">
    <source>
        <dbReference type="Proteomes" id="UP001597287"/>
    </source>
</evidence>
<sequence>MDTNLELKTTPNFDDYIRKLKDPLGRAKIIARLKRLERGNWGDASPVGGGVTELRIHFGPGYRIYCKSIGNTVVIILGAGTKDQQQSDIDTAIEYAKTIQ</sequence>
<reference evidence="2" key="1">
    <citation type="journal article" date="2019" name="Int. J. Syst. Evol. Microbiol.">
        <title>The Global Catalogue of Microorganisms (GCM) 10K type strain sequencing project: providing services to taxonomists for standard genome sequencing and annotation.</title>
        <authorList>
            <consortium name="The Broad Institute Genomics Platform"/>
            <consortium name="The Broad Institute Genome Sequencing Center for Infectious Disease"/>
            <person name="Wu L."/>
            <person name="Ma J."/>
        </authorList>
    </citation>
    <scope>NUCLEOTIDE SEQUENCE [LARGE SCALE GENOMIC DNA]</scope>
    <source>
        <strain evidence="2">CCUG 62793</strain>
    </source>
</reference>
<dbReference type="PANTHER" id="PTHR41791">
    <property type="entry name" value="SSL7039 PROTEIN"/>
    <property type="match status" value="1"/>
</dbReference>
<evidence type="ECO:0000313" key="1">
    <source>
        <dbReference type="EMBL" id="MFD2321930.1"/>
    </source>
</evidence>
<accession>A0ABW5EV13</accession>
<dbReference type="RefSeq" id="WP_380109076.1">
    <property type="nucleotide sequence ID" value="NZ_JBHSIH010000001.1"/>
</dbReference>
<dbReference type="InterPro" id="IPR014056">
    <property type="entry name" value="TypeIITA-like_toxin_pred"/>
</dbReference>
<gene>
    <name evidence="1" type="ORF">ACFSPV_24925</name>
</gene>
<comment type="caution">
    <text evidence="1">The sequence shown here is derived from an EMBL/GenBank/DDBJ whole genome shotgun (WGS) entry which is preliminary data.</text>
</comment>
<keyword evidence="2" id="KW-1185">Reference proteome</keyword>
<dbReference type="NCBIfam" id="TIGR02683">
    <property type="entry name" value="upstrm_HI1419"/>
    <property type="match status" value="1"/>
</dbReference>
<dbReference type="EMBL" id="JBHUIG010000031">
    <property type="protein sequence ID" value="MFD2321930.1"/>
    <property type="molecule type" value="Genomic_DNA"/>
</dbReference>
<organism evidence="1 2">
    <name type="scientific">Delftia deserti</name>
    <dbReference type="NCBI Taxonomy" id="1651218"/>
    <lineage>
        <taxon>Bacteria</taxon>
        <taxon>Pseudomonadati</taxon>
        <taxon>Pseudomonadota</taxon>
        <taxon>Betaproteobacteria</taxon>
        <taxon>Burkholderiales</taxon>
        <taxon>Comamonadaceae</taxon>
        <taxon>Delftia</taxon>
    </lineage>
</organism>
<dbReference type="PIRSF" id="PIRSF028744">
    <property type="entry name" value="Addict_mod_HI1419"/>
    <property type="match status" value="1"/>
</dbReference>
<proteinExistence type="predicted"/>
<protein>
    <submittedName>
        <fullName evidence="1">Type II toxin-antitoxin system RelE/ParE family toxin</fullName>
    </submittedName>
</protein>